<dbReference type="GO" id="GO:0005829">
    <property type="term" value="C:cytosol"/>
    <property type="evidence" value="ECO:0007669"/>
    <property type="project" value="TreeGrafter"/>
</dbReference>
<evidence type="ECO:0000256" key="8">
    <source>
        <dbReference type="SAM" id="MobiDB-lite"/>
    </source>
</evidence>
<keyword evidence="6" id="KW-0143">Chaperone</keyword>
<accession>A0A3B1AWD5</accession>
<sequence length="197" mass="22054">MSDNDVNADEVEKSAEIEQEEQEITVDDIDMVESLQQAEAKLADSQDQMLRLKAEMENLRRRSTREVENAHKYALERFVQDLLPVIDSLEMGRDASMAEGATLEKLQEGTDLTLKMLLSTIEKFGIKAVHPEGEAFDPELHQAMTMLESSEHAPNTVMNVMQKGYLLNERLVRPAMVVVSKASADEDSSGTNIDEQA</sequence>
<evidence type="ECO:0000256" key="6">
    <source>
        <dbReference type="ARBA" id="ARBA00023186"/>
    </source>
</evidence>
<feature type="compositionally biased region" description="Acidic residues" evidence="8">
    <location>
        <begin position="17"/>
        <end position="26"/>
    </location>
</feature>
<dbReference type="Gene3D" id="3.90.20.20">
    <property type="match status" value="1"/>
</dbReference>
<evidence type="ECO:0000256" key="1">
    <source>
        <dbReference type="ARBA" id="ARBA00004496"/>
    </source>
</evidence>
<organism evidence="9">
    <name type="scientific">hydrothermal vent metagenome</name>
    <dbReference type="NCBI Taxonomy" id="652676"/>
    <lineage>
        <taxon>unclassified sequences</taxon>
        <taxon>metagenomes</taxon>
        <taxon>ecological metagenomes</taxon>
    </lineage>
</organism>
<dbReference type="GO" id="GO:0051082">
    <property type="term" value="F:unfolded protein binding"/>
    <property type="evidence" value="ECO:0007669"/>
    <property type="project" value="TreeGrafter"/>
</dbReference>
<dbReference type="SUPFAM" id="SSF58014">
    <property type="entry name" value="Coiled-coil domain of nucleotide exchange factor GrpE"/>
    <property type="match status" value="1"/>
</dbReference>
<dbReference type="FunFam" id="2.30.22.10:FF:000001">
    <property type="entry name" value="Protein GrpE"/>
    <property type="match status" value="1"/>
</dbReference>
<dbReference type="NCBIfam" id="NF010748">
    <property type="entry name" value="PRK14150.1"/>
    <property type="match status" value="1"/>
</dbReference>
<dbReference type="GO" id="GO:0042803">
    <property type="term" value="F:protein homodimerization activity"/>
    <property type="evidence" value="ECO:0007669"/>
    <property type="project" value="InterPro"/>
</dbReference>
<dbReference type="PANTHER" id="PTHR21237:SF23">
    <property type="entry name" value="GRPE PROTEIN HOMOLOG, MITOCHONDRIAL"/>
    <property type="match status" value="1"/>
</dbReference>
<dbReference type="CDD" id="cd00446">
    <property type="entry name" value="GrpE"/>
    <property type="match status" value="1"/>
</dbReference>
<gene>
    <name evidence="9" type="ORF">MNBD_GAMMA25-2588</name>
</gene>
<dbReference type="PRINTS" id="PR00773">
    <property type="entry name" value="GRPEPROTEIN"/>
</dbReference>
<evidence type="ECO:0000256" key="2">
    <source>
        <dbReference type="ARBA" id="ARBA00009054"/>
    </source>
</evidence>
<comment type="subcellular location">
    <subcellularLocation>
        <location evidence="1">Cytoplasm</location>
    </subcellularLocation>
</comment>
<keyword evidence="4" id="KW-0963">Cytoplasm</keyword>
<evidence type="ECO:0000256" key="7">
    <source>
        <dbReference type="SAM" id="Coils"/>
    </source>
</evidence>
<dbReference type="GO" id="GO:0051087">
    <property type="term" value="F:protein-folding chaperone binding"/>
    <property type="evidence" value="ECO:0007669"/>
    <property type="project" value="InterPro"/>
</dbReference>
<dbReference type="HAMAP" id="MF_01151">
    <property type="entry name" value="GrpE"/>
    <property type="match status" value="1"/>
</dbReference>
<name>A0A3B1AWD5_9ZZZZ</name>
<proteinExistence type="inferred from homology"/>
<evidence type="ECO:0000256" key="3">
    <source>
        <dbReference type="ARBA" id="ARBA00011738"/>
    </source>
</evidence>
<reference evidence="9" key="1">
    <citation type="submission" date="2018-06" db="EMBL/GenBank/DDBJ databases">
        <authorList>
            <person name="Zhirakovskaya E."/>
        </authorList>
    </citation>
    <scope>NUCLEOTIDE SEQUENCE</scope>
</reference>
<dbReference type="NCBIfam" id="NF010737">
    <property type="entry name" value="PRK14139.1"/>
    <property type="match status" value="1"/>
</dbReference>
<protein>
    <submittedName>
        <fullName evidence="9">Heat shock protein GrpE</fullName>
    </submittedName>
</protein>
<dbReference type="AlphaFoldDB" id="A0A3B1AWD5"/>
<dbReference type="InterPro" id="IPR009012">
    <property type="entry name" value="GrpE_head"/>
</dbReference>
<dbReference type="EMBL" id="UOFY01000005">
    <property type="protein sequence ID" value="VAX06051.1"/>
    <property type="molecule type" value="Genomic_DNA"/>
</dbReference>
<dbReference type="GO" id="GO:0006457">
    <property type="term" value="P:protein folding"/>
    <property type="evidence" value="ECO:0007669"/>
    <property type="project" value="InterPro"/>
</dbReference>
<comment type="subunit">
    <text evidence="3">Homodimer.</text>
</comment>
<dbReference type="NCBIfam" id="NF010738">
    <property type="entry name" value="PRK14140.1"/>
    <property type="match status" value="1"/>
</dbReference>
<dbReference type="GO" id="GO:0000774">
    <property type="term" value="F:adenyl-nucleotide exchange factor activity"/>
    <property type="evidence" value="ECO:0007669"/>
    <property type="project" value="InterPro"/>
</dbReference>
<keyword evidence="7" id="KW-0175">Coiled coil</keyword>
<dbReference type="PROSITE" id="PS01071">
    <property type="entry name" value="GRPE"/>
    <property type="match status" value="1"/>
</dbReference>
<comment type="similarity">
    <text evidence="2">Belongs to the GrpE family.</text>
</comment>
<evidence type="ECO:0000256" key="4">
    <source>
        <dbReference type="ARBA" id="ARBA00022490"/>
    </source>
</evidence>
<evidence type="ECO:0000313" key="9">
    <source>
        <dbReference type="EMBL" id="VAX06051.1"/>
    </source>
</evidence>
<feature type="region of interest" description="Disordered" evidence="8">
    <location>
        <begin position="1"/>
        <end position="26"/>
    </location>
</feature>
<dbReference type="Gene3D" id="2.30.22.10">
    <property type="entry name" value="Head domain of nucleotide exchange factor GrpE"/>
    <property type="match status" value="1"/>
</dbReference>
<evidence type="ECO:0000256" key="5">
    <source>
        <dbReference type="ARBA" id="ARBA00023016"/>
    </source>
</evidence>
<dbReference type="Pfam" id="PF01025">
    <property type="entry name" value="GrpE"/>
    <property type="match status" value="1"/>
</dbReference>
<keyword evidence="5 9" id="KW-0346">Stress response</keyword>
<dbReference type="InterPro" id="IPR013805">
    <property type="entry name" value="GrpE_CC"/>
</dbReference>
<dbReference type="SUPFAM" id="SSF51064">
    <property type="entry name" value="Head domain of nucleotide exchange factor GrpE"/>
    <property type="match status" value="1"/>
</dbReference>
<feature type="coiled-coil region" evidence="7">
    <location>
        <begin position="35"/>
        <end position="69"/>
    </location>
</feature>
<dbReference type="InterPro" id="IPR000740">
    <property type="entry name" value="GrpE"/>
</dbReference>
<dbReference type="PANTHER" id="PTHR21237">
    <property type="entry name" value="GRPE PROTEIN"/>
    <property type="match status" value="1"/>
</dbReference>